<gene>
    <name evidence="1" type="ORF">E4184_16280</name>
</gene>
<dbReference type="AlphaFoldDB" id="A0A6M4YUB2"/>
<name>A0A6M4YUB2_AERME</name>
<sequence>MGRSHRATMVCCGTNPFYQVVSMILQSMLLSLAMLGQGSYDINEQQINQYLQSQVQVDKQLELPGIIKAHVQLEQSDVQIGRQSPDTARVFGKGKLKISLPDQTQYDALLNMTYEARPRYDKAQSALFLDNMKLIDYKLEPAAAEQKFGFMLRMLLQSMEKRLETQPVYKLDDKDPNQAWLKENLLGLELSPGKIRLLTKPKDQL</sequence>
<dbReference type="Pfam" id="PF07273">
    <property type="entry name" value="DUF1439"/>
    <property type="match status" value="1"/>
</dbReference>
<dbReference type="Gene3D" id="3.15.10.40">
    <property type="entry name" value="Uncharacterised protein PF07273, DUF1439"/>
    <property type="match status" value="1"/>
</dbReference>
<protein>
    <submittedName>
        <fullName evidence="1">DUF1439 domain-containing protein</fullName>
    </submittedName>
</protein>
<evidence type="ECO:0000313" key="2">
    <source>
        <dbReference type="Proteomes" id="UP000501427"/>
    </source>
</evidence>
<proteinExistence type="predicted"/>
<evidence type="ECO:0000313" key="1">
    <source>
        <dbReference type="EMBL" id="QJT22813.1"/>
    </source>
</evidence>
<dbReference type="Proteomes" id="UP000501427">
    <property type="component" value="Chromosome"/>
</dbReference>
<dbReference type="InterPro" id="IPR010835">
    <property type="entry name" value="DUF1439"/>
</dbReference>
<dbReference type="EMBL" id="CP038441">
    <property type="protein sequence ID" value="QJT22813.1"/>
    <property type="molecule type" value="Genomic_DNA"/>
</dbReference>
<accession>A0A6M4YUB2</accession>
<organism evidence="1 2">
    <name type="scientific">Aeromonas media</name>
    <dbReference type="NCBI Taxonomy" id="651"/>
    <lineage>
        <taxon>Bacteria</taxon>
        <taxon>Pseudomonadati</taxon>
        <taxon>Pseudomonadota</taxon>
        <taxon>Gammaproteobacteria</taxon>
        <taxon>Aeromonadales</taxon>
        <taxon>Aeromonadaceae</taxon>
        <taxon>Aeromonas</taxon>
    </lineage>
</organism>
<reference evidence="1 2" key="1">
    <citation type="submission" date="2019-03" db="EMBL/GenBank/DDBJ databases">
        <title>Novel transposon Tn6433 accelerates the dissemination of tet(E) in Aeromonas from aerobic biofilm under oxytetracycline stress.</title>
        <authorList>
            <person name="Shi Y."/>
            <person name="Tian Z."/>
            <person name="Zhang Y."/>
            <person name="Zhang H."/>
            <person name="Yang M."/>
        </authorList>
    </citation>
    <scope>NUCLEOTIDE SEQUENCE [LARGE SCALE GENOMIC DNA]</scope>
    <source>
        <strain evidence="1 2">T0.1-19</strain>
    </source>
</reference>